<dbReference type="InterPro" id="IPR036116">
    <property type="entry name" value="FN3_sf"/>
</dbReference>
<comment type="caution">
    <text evidence="2">The sequence shown here is derived from an EMBL/GenBank/DDBJ whole genome shotgun (WGS) entry which is preliminary data.</text>
</comment>
<organism evidence="2 3">
    <name type="scientific">Segatella maculosa OT 289</name>
    <dbReference type="NCBI Taxonomy" id="999422"/>
    <lineage>
        <taxon>Bacteria</taxon>
        <taxon>Pseudomonadati</taxon>
        <taxon>Bacteroidota</taxon>
        <taxon>Bacteroidia</taxon>
        <taxon>Bacteroidales</taxon>
        <taxon>Prevotellaceae</taxon>
        <taxon>Segatella</taxon>
    </lineage>
</organism>
<dbReference type="AlphaFoldDB" id="H1HIY3"/>
<dbReference type="CDD" id="cd00063">
    <property type="entry name" value="FN3"/>
    <property type="match status" value="1"/>
</dbReference>
<feature type="non-terminal residue" evidence="2">
    <location>
        <position position="449"/>
    </location>
</feature>
<dbReference type="RefSeq" id="WP_008563714.1">
    <property type="nucleotide sequence ID" value="NZ_JH594500.1"/>
</dbReference>
<feature type="non-terminal residue" evidence="2">
    <location>
        <position position="1"/>
    </location>
</feature>
<dbReference type="STRING" id="999422.HMPREF9944_00127"/>
<keyword evidence="3" id="KW-1185">Reference proteome</keyword>
<dbReference type="EMBL" id="AGEK01000009">
    <property type="protein sequence ID" value="EHO74546.1"/>
    <property type="molecule type" value="Genomic_DNA"/>
</dbReference>
<dbReference type="PROSITE" id="PS50853">
    <property type="entry name" value="FN3"/>
    <property type="match status" value="1"/>
</dbReference>
<evidence type="ECO:0000259" key="1">
    <source>
        <dbReference type="PROSITE" id="PS50853"/>
    </source>
</evidence>
<evidence type="ECO:0000313" key="3">
    <source>
        <dbReference type="Proteomes" id="UP000003167"/>
    </source>
</evidence>
<dbReference type="Pfam" id="PF00041">
    <property type="entry name" value="fn3"/>
    <property type="match status" value="1"/>
</dbReference>
<reference evidence="2 3" key="1">
    <citation type="submission" date="2011-12" db="EMBL/GenBank/DDBJ databases">
        <title>The Genome Sequence of Prevotella maculosa OT 289.</title>
        <authorList>
            <consortium name="The Broad Institute Genome Sequencing Platform"/>
            <person name="Earl A."/>
            <person name="Ward D."/>
            <person name="Feldgarden M."/>
            <person name="Gevers D."/>
            <person name="Izard J."/>
            <person name="Blanton J.M."/>
            <person name="Mathney J."/>
            <person name="Tanner A.C."/>
            <person name="Dewhirst F.E."/>
            <person name="Young S.K."/>
            <person name="Zeng Q."/>
            <person name="Gargeya S."/>
            <person name="Fitzgerald M."/>
            <person name="Haas B."/>
            <person name="Abouelleil A."/>
            <person name="Alvarado L."/>
            <person name="Arachchi H.M."/>
            <person name="Berlin A."/>
            <person name="Chapman S.B."/>
            <person name="Gearin G."/>
            <person name="Goldberg J."/>
            <person name="Griggs A."/>
            <person name="Gujja S."/>
            <person name="Hansen M."/>
            <person name="Heiman D."/>
            <person name="Howarth C."/>
            <person name="Larimer J."/>
            <person name="Lui A."/>
            <person name="MacDonald P.J.P."/>
            <person name="McCowen C."/>
            <person name="Montmayeur A."/>
            <person name="Murphy C."/>
            <person name="Neiman D."/>
            <person name="Pearson M."/>
            <person name="Priest M."/>
            <person name="Roberts A."/>
            <person name="Saif S."/>
            <person name="Shea T."/>
            <person name="Sisk P."/>
            <person name="Stolte C."/>
            <person name="Sykes S."/>
            <person name="Wortman J."/>
            <person name="Nusbaum C."/>
            <person name="Birren B."/>
        </authorList>
    </citation>
    <scope>NUCLEOTIDE SEQUENCE [LARGE SCALE GENOMIC DNA]</scope>
    <source>
        <strain evidence="2 3">OT 289</strain>
    </source>
</reference>
<feature type="domain" description="Fibronectin type-III" evidence="1">
    <location>
        <begin position="332"/>
        <end position="426"/>
    </location>
</feature>
<sequence>SNITSKYITPNADFYPQAWYEPEENTLYVRNIKVERTGGYNHALENESNDGLTVVFMGNNEFRAKNSSSIFLKKNTTLKSYNGDTEENTLYTWSNEYEGIHVQNKATLTIEGLGLKVYSEKHYPLSAKREEGLYIKNSLVKAFGRSRFYDFKDITFENTTFGNPYSASHTYIDISDTDPSHYYTLTLKGENKGNLYTSYFIDTKTNFTIKGDGSFTDISRSQGIRAENNRGMTLRIEGGCALNFMGYLSTLKGMTGNETLEIDDASVRLGLRYDESYEVPKVSGFRSIITNGCRLIGPAGVSVEGGDVMLNGERCKKNIAFVKSEWEKPSIDNASIKVEDVAHTTATVTWKQATDNVTPKELMRYLVFLDDSRTGNRKHVGEFIGKDTLKLKDLTPDTRYTVTVKAQDECGNFAFYNEKTFTTPTDKEAYAAVSGSTLTFYYDNQRAKR</sequence>
<dbReference type="InterPro" id="IPR003961">
    <property type="entry name" value="FN3_dom"/>
</dbReference>
<dbReference type="SUPFAM" id="SSF49265">
    <property type="entry name" value="Fibronectin type III"/>
    <property type="match status" value="1"/>
</dbReference>
<dbReference type="HOGENOM" id="CLU_610503_0_0_10"/>
<name>H1HIY3_9BACT</name>
<dbReference type="Gene3D" id="2.60.40.10">
    <property type="entry name" value="Immunoglobulins"/>
    <property type="match status" value="1"/>
</dbReference>
<dbReference type="Proteomes" id="UP000003167">
    <property type="component" value="Unassembled WGS sequence"/>
</dbReference>
<accession>H1HIY3</accession>
<dbReference type="SMART" id="SM00060">
    <property type="entry name" value="FN3"/>
    <property type="match status" value="1"/>
</dbReference>
<gene>
    <name evidence="2" type="ORF">HMPREF9944_00127</name>
</gene>
<evidence type="ECO:0000313" key="2">
    <source>
        <dbReference type="EMBL" id="EHO74546.1"/>
    </source>
</evidence>
<dbReference type="InterPro" id="IPR013783">
    <property type="entry name" value="Ig-like_fold"/>
</dbReference>
<proteinExistence type="predicted"/>
<protein>
    <recommendedName>
        <fullName evidence="1">Fibronectin type-III domain-containing protein</fullName>
    </recommendedName>
</protein>